<dbReference type="STRING" id="231916.A0A409YQZ8"/>
<dbReference type="Gene3D" id="2.60.120.260">
    <property type="entry name" value="Galactose-binding domain-like"/>
    <property type="match status" value="2"/>
</dbReference>
<dbReference type="AlphaFoldDB" id="A0A409YQZ8"/>
<comment type="caution">
    <text evidence="2">The sequence shown here is derived from an EMBL/GenBank/DDBJ whole genome shotgun (WGS) entry which is preliminary data.</text>
</comment>
<dbReference type="Proteomes" id="UP000284706">
    <property type="component" value="Unassembled WGS sequence"/>
</dbReference>
<feature type="region of interest" description="Disordered" evidence="1">
    <location>
        <begin position="276"/>
        <end position="302"/>
    </location>
</feature>
<dbReference type="InParanoid" id="A0A409YQZ8"/>
<evidence type="ECO:0000313" key="2">
    <source>
        <dbReference type="EMBL" id="PPR05431.1"/>
    </source>
</evidence>
<dbReference type="EMBL" id="NHYE01000482">
    <property type="protein sequence ID" value="PPR05431.1"/>
    <property type="molecule type" value="Genomic_DNA"/>
</dbReference>
<evidence type="ECO:0000256" key="1">
    <source>
        <dbReference type="SAM" id="MobiDB-lite"/>
    </source>
</evidence>
<accession>A0A409YQZ8</accession>
<evidence type="ECO:0000313" key="3">
    <source>
        <dbReference type="Proteomes" id="UP000284706"/>
    </source>
</evidence>
<sequence>MDPSAVNWNVTVDDFDSLLTYDDQSVWTTPDPSAQGFDASNSPWLRGTFHNTTTKGASVSLNITGPAIYIYGNTGPAYGSYEVNIDSLSLQYSAFRESASDKTTLLFSASNLTYANHNIILRNLGASANAGDKGGDAFLLDYIDTTIQLAPAGATVQNVTPNFSGGTSTFTNQDNASFSFSFHGSAISVFGDKKNDHRLYTVTLDNLPPTTLNGISGCGGAFGMTCEQQAPSIKYLASNLDDSLHRITLVNHANVNASFFDLDSIVVTVPSQYGPRQLSTSSSPFISSTTTSSSAASGSPTAIAKSGASIPDKVTPLLLMTFFIFCFLKPSFRQ</sequence>
<feature type="compositionally biased region" description="Low complexity" evidence="1">
    <location>
        <begin position="279"/>
        <end position="302"/>
    </location>
</feature>
<organism evidence="2 3">
    <name type="scientific">Gymnopilus dilepis</name>
    <dbReference type="NCBI Taxonomy" id="231916"/>
    <lineage>
        <taxon>Eukaryota</taxon>
        <taxon>Fungi</taxon>
        <taxon>Dikarya</taxon>
        <taxon>Basidiomycota</taxon>
        <taxon>Agaricomycotina</taxon>
        <taxon>Agaricomycetes</taxon>
        <taxon>Agaricomycetidae</taxon>
        <taxon>Agaricales</taxon>
        <taxon>Agaricineae</taxon>
        <taxon>Hymenogastraceae</taxon>
        <taxon>Gymnopilus</taxon>
    </lineage>
</organism>
<protein>
    <submittedName>
        <fullName evidence="2">Uncharacterized protein</fullName>
    </submittedName>
</protein>
<name>A0A409YQZ8_9AGAR</name>
<keyword evidence="3" id="KW-1185">Reference proteome</keyword>
<reference evidence="2 3" key="1">
    <citation type="journal article" date="2018" name="Evol. Lett.">
        <title>Horizontal gene cluster transfer increased hallucinogenic mushroom diversity.</title>
        <authorList>
            <person name="Reynolds H.T."/>
            <person name="Vijayakumar V."/>
            <person name="Gluck-Thaler E."/>
            <person name="Korotkin H.B."/>
            <person name="Matheny P.B."/>
            <person name="Slot J.C."/>
        </authorList>
    </citation>
    <scope>NUCLEOTIDE SEQUENCE [LARGE SCALE GENOMIC DNA]</scope>
    <source>
        <strain evidence="2 3">SRW20</strain>
    </source>
</reference>
<dbReference type="OrthoDB" id="2563669at2759"/>
<proteinExistence type="predicted"/>
<gene>
    <name evidence="2" type="ORF">CVT26_011309</name>
</gene>